<sequence>MRFVVLVYQDERVWLEADDAARERWTAQHAAFDAGLRDAGVDLVATEVLHGVDAATTFRRRGDDVTLTDGPFAPTAEQLGGLYVLDAPDLDAVTGTLGLLPEYTLEVRPVAAL</sequence>
<organism evidence="3 4">
    <name type="scientific">Cellulomonas oligotrophica</name>
    <dbReference type="NCBI Taxonomy" id="931536"/>
    <lineage>
        <taxon>Bacteria</taxon>
        <taxon>Bacillati</taxon>
        <taxon>Actinomycetota</taxon>
        <taxon>Actinomycetes</taxon>
        <taxon>Micrococcales</taxon>
        <taxon>Cellulomonadaceae</taxon>
        <taxon>Cellulomonas</taxon>
    </lineage>
</organism>
<dbReference type="Gene3D" id="3.30.70.1060">
    <property type="entry name" value="Dimeric alpha+beta barrel"/>
    <property type="match status" value="1"/>
</dbReference>
<dbReference type="InterPro" id="IPR011008">
    <property type="entry name" value="Dimeric_a/b-barrel"/>
</dbReference>
<accession>A0A7Y9FFE8</accession>
<evidence type="ECO:0000313" key="3">
    <source>
        <dbReference type="EMBL" id="NYD86305.1"/>
    </source>
</evidence>
<evidence type="ECO:0000259" key="2">
    <source>
        <dbReference type="Pfam" id="PF03795"/>
    </source>
</evidence>
<comment type="caution">
    <text evidence="3">The sequence shown here is derived from an EMBL/GenBank/DDBJ whole genome shotgun (WGS) entry which is preliminary data.</text>
</comment>
<comment type="similarity">
    <text evidence="1">Belongs to the YciI family.</text>
</comment>
<proteinExistence type="inferred from homology"/>
<dbReference type="SUPFAM" id="SSF54909">
    <property type="entry name" value="Dimeric alpha+beta barrel"/>
    <property type="match status" value="1"/>
</dbReference>
<dbReference type="PANTHER" id="PTHR35174:SF3">
    <property type="entry name" value="BLL7171 PROTEIN"/>
    <property type="match status" value="1"/>
</dbReference>
<evidence type="ECO:0000256" key="1">
    <source>
        <dbReference type="ARBA" id="ARBA00007689"/>
    </source>
</evidence>
<dbReference type="Pfam" id="PF03795">
    <property type="entry name" value="YCII"/>
    <property type="match status" value="1"/>
</dbReference>
<name>A0A7Y9FFE8_9CELL</name>
<gene>
    <name evidence="3" type="ORF">BKA21_001854</name>
</gene>
<dbReference type="Proteomes" id="UP000577956">
    <property type="component" value="Unassembled WGS sequence"/>
</dbReference>
<dbReference type="InterPro" id="IPR005545">
    <property type="entry name" value="YCII"/>
</dbReference>
<feature type="domain" description="YCII-related" evidence="2">
    <location>
        <begin position="1"/>
        <end position="101"/>
    </location>
</feature>
<dbReference type="AlphaFoldDB" id="A0A7Y9FFE8"/>
<reference evidence="3 4" key="1">
    <citation type="submission" date="2020-07" db="EMBL/GenBank/DDBJ databases">
        <title>Sequencing the genomes of 1000 actinobacteria strains.</title>
        <authorList>
            <person name="Klenk H.-P."/>
        </authorList>
    </citation>
    <scope>NUCLEOTIDE SEQUENCE [LARGE SCALE GENOMIC DNA]</scope>
    <source>
        <strain evidence="3 4">DSM 24482</strain>
    </source>
</reference>
<protein>
    <recommendedName>
        <fullName evidence="2">YCII-related domain-containing protein</fullName>
    </recommendedName>
</protein>
<dbReference type="RefSeq" id="WP_140457959.1">
    <property type="nucleotide sequence ID" value="NZ_BAABFI010000001.1"/>
</dbReference>
<evidence type="ECO:0000313" key="4">
    <source>
        <dbReference type="Proteomes" id="UP000577956"/>
    </source>
</evidence>
<dbReference type="EMBL" id="JACCBK010000001">
    <property type="protein sequence ID" value="NYD86305.1"/>
    <property type="molecule type" value="Genomic_DNA"/>
</dbReference>
<dbReference type="PANTHER" id="PTHR35174">
    <property type="entry name" value="BLL7171 PROTEIN-RELATED"/>
    <property type="match status" value="1"/>
</dbReference>